<evidence type="ECO:0000313" key="8">
    <source>
        <dbReference type="Proteomes" id="UP001432027"/>
    </source>
</evidence>
<feature type="non-terminal residue" evidence="7">
    <location>
        <position position="502"/>
    </location>
</feature>
<keyword evidence="2 5" id="KW-0812">Transmembrane</keyword>
<accession>A0AAV5S631</accession>
<evidence type="ECO:0000256" key="2">
    <source>
        <dbReference type="ARBA" id="ARBA00022692"/>
    </source>
</evidence>
<keyword evidence="8" id="KW-1185">Reference proteome</keyword>
<evidence type="ECO:0000256" key="1">
    <source>
        <dbReference type="ARBA" id="ARBA00004141"/>
    </source>
</evidence>
<dbReference type="Pfam" id="PF00916">
    <property type="entry name" value="Sulfate_transp"/>
    <property type="match status" value="1"/>
</dbReference>
<sequence>CSFVPILQWLPAYNIRECLPGDLIGGITTGIVHVPTGLAYAALAGVDPIYGLYSSCFPAFFYMLFGTSRHNSLGSFAVVSLMAGIANDNIMRIRDASISLDPTNSTIPADLTPIQVATTLTFAIGIVQFSAGLLRLDFLASYFSDSLVSGFTTGSAVHVAIAQVDDLFGLTGLPKASGPGYLFRRSWDITLAVIDRTNSVALLTSVVAIGILHCGREYLSPIIKRKGLKLPVPYDLFVMLGSTAISYAFDFEHTYNVPIVGHIPTGPPAPALPVIAILPDCLIQSLGMVAVSVATHISLAKMYSKKLGYTIDARQELYALGASSMLGGLFSVYPIANGFGRTAVNVASGTKTQLSTMFSCTLLLVIILWLGPLLEALPRCILACVIIVALQSMFKRGEELKTLWRVSRIDLAVWIVSFTATVVIDVMEGMTISIAFALLTVVFRSQWPKWENVLGPMSGDSTLPEDSSRPSVCVFRFDGPLIFTNTERFVNKVKTTIDEWEG</sequence>
<keyword evidence="4 5" id="KW-0472">Membrane</keyword>
<dbReference type="PANTHER" id="PTHR11814">
    <property type="entry name" value="SULFATE TRANSPORTER"/>
    <property type="match status" value="1"/>
</dbReference>
<dbReference type="GO" id="GO:0055085">
    <property type="term" value="P:transmembrane transport"/>
    <property type="evidence" value="ECO:0007669"/>
    <property type="project" value="InterPro"/>
</dbReference>
<reference evidence="7" key="1">
    <citation type="submission" date="2023-10" db="EMBL/GenBank/DDBJ databases">
        <title>Genome assembly of Pristionchus species.</title>
        <authorList>
            <person name="Yoshida K."/>
            <person name="Sommer R.J."/>
        </authorList>
    </citation>
    <scope>NUCLEOTIDE SEQUENCE</scope>
    <source>
        <strain evidence="7">RS0144</strain>
    </source>
</reference>
<dbReference type="AlphaFoldDB" id="A0AAV5S631"/>
<evidence type="ECO:0000256" key="5">
    <source>
        <dbReference type="SAM" id="Phobius"/>
    </source>
</evidence>
<feature type="transmembrane region" description="Helical" evidence="5">
    <location>
        <begin position="269"/>
        <end position="297"/>
    </location>
</feature>
<feature type="transmembrane region" description="Helical" evidence="5">
    <location>
        <begin position="200"/>
        <end position="219"/>
    </location>
</feature>
<feature type="transmembrane region" description="Helical" evidence="5">
    <location>
        <begin position="231"/>
        <end position="249"/>
    </location>
</feature>
<organism evidence="7 8">
    <name type="scientific">Pristionchus entomophagus</name>
    <dbReference type="NCBI Taxonomy" id="358040"/>
    <lineage>
        <taxon>Eukaryota</taxon>
        <taxon>Metazoa</taxon>
        <taxon>Ecdysozoa</taxon>
        <taxon>Nematoda</taxon>
        <taxon>Chromadorea</taxon>
        <taxon>Rhabditida</taxon>
        <taxon>Rhabditina</taxon>
        <taxon>Diplogasteromorpha</taxon>
        <taxon>Diplogasteroidea</taxon>
        <taxon>Neodiplogasteridae</taxon>
        <taxon>Pristionchus</taxon>
    </lineage>
</organism>
<evidence type="ECO:0000313" key="7">
    <source>
        <dbReference type="EMBL" id="GMS78106.1"/>
    </source>
</evidence>
<feature type="domain" description="SLC26A/SulP transporter" evidence="6">
    <location>
        <begin position="20"/>
        <end position="416"/>
    </location>
</feature>
<feature type="transmembrane region" description="Helical" evidence="5">
    <location>
        <begin position="414"/>
        <end position="443"/>
    </location>
</feature>
<gene>
    <name evidence="7" type="ORF">PENTCL1PPCAC_281</name>
</gene>
<evidence type="ECO:0000259" key="6">
    <source>
        <dbReference type="Pfam" id="PF00916"/>
    </source>
</evidence>
<feature type="non-terminal residue" evidence="7">
    <location>
        <position position="1"/>
    </location>
</feature>
<dbReference type="Proteomes" id="UP001432027">
    <property type="component" value="Unassembled WGS sequence"/>
</dbReference>
<name>A0AAV5S631_9BILA</name>
<evidence type="ECO:0000256" key="4">
    <source>
        <dbReference type="ARBA" id="ARBA00023136"/>
    </source>
</evidence>
<dbReference type="InterPro" id="IPR001902">
    <property type="entry name" value="SLC26A/SulP_fam"/>
</dbReference>
<feature type="transmembrane region" description="Helical" evidence="5">
    <location>
        <begin position="317"/>
        <end position="336"/>
    </location>
</feature>
<keyword evidence="3 5" id="KW-1133">Transmembrane helix</keyword>
<proteinExistence type="predicted"/>
<evidence type="ECO:0000256" key="3">
    <source>
        <dbReference type="ARBA" id="ARBA00022989"/>
    </source>
</evidence>
<dbReference type="EMBL" id="BTSX01000001">
    <property type="protein sequence ID" value="GMS78106.1"/>
    <property type="molecule type" value="Genomic_DNA"/>
</dbReference>
<dbReference type="InterPro" id="IPR011547">
    <property type="entry name" value="SLC26A/SulP_dom"/>
</dbReference>
<protein>
    <recommendedName>
        <fullName evidence="6">SLC26A/SulP transporter domain-containing protein</fullName>
    </recommendedName>
</protein>
<comment type="caution">
    <text evidence="7">The sequence shown here is derived from an EMBL/GenBank/DDBJ whole genome shotgun (WGS) entry which is preliminary data.</text>
</comment>
<feature type="transmembrane region" description="Helical" evidence="5">
    <location>
        <begin position="352"/>
        <end position="370"/>
    </location>
</feature>
<comment type="subcellular location">
    <subcellularLocation>
        <location evidence="1">Membrane</location>
        <topology evidence="1">Multi-pass membrane protein</topology>
    </subcellularLocation>
</comment>
<dbReference type="GO" id="GO:0016020">
    <property type="term" value="C:membrane"/>
    <property type="evidence" value="ECO:0007669"/>
    <property type="project" value="UniProtKB-SubCell"/>
</dbReference>